<sequence length="112" mass="12311">MGVVSVVGRWVNKAVAPLVARFGKWPDAGGTSMAIVTYQGRRSGREFSLVVAIRRTESGATIKVELPDQKRWWRNFLESGPIALEVGGERRTGQARAVRDEGGKVHVHVDLD</sequence>
<keyword evidence="2" id="KW-1185">Reference proteome</keyword>
<evidence type="ECO:0000313" key="2">
    <source>
        <dbReference type="Proteomes" id="UP000580474"/>
    </source>
</evidence>
<dbReference type="InterPro" id="IPR012349">
    <property type="entry name" value="Split_barrel_FMN-bd"/>
</dbReference>
<comment type="caution">
    <text evidence="1">The sequence shown here is derived from an EMBL/GenBank/DDBJ whole genome shotgun (WGS) entry which is preliminary data.</text>
</comment>
<proteinExistence type="predicted"/>
<gene>
    <name evidence="1" type="ORF">BJ969_004149</name>
</gene>
<accession>A0A840NJ27</accession>
<dbReference type="RefSeq" id="WP_221315891.1">
    <property type="nucleotide sequence ID" value="NZ_JACHIV010000001.1"/>
</dbReference>
<dbReference type="AlphaFoldDB" id="A0A840NJ27"/>
<protein>
    <recommendedName>
        <fullName evidence="3">DUF385 domain-containing protein</fullName>
    </recommendedName>
</protein>
<dbReference type="Proteomes" id="UP000580474">
    <property type="component" value="Unassembled WGS sequence"/>
</dbReference>
<evidence type="ECO:0000313" key="1">
    <source>
        <dbReference type="EMBL" id="MBB5071061.1"/>
    </source>
</evidence>
<name>A0A840NJ27_9PSEU</name>
<dbReference type="Gene3D" id="2.30.110.10">
    <property type="entry name" value="Electron Transport, Fmn-binding Protein, Chain A"/>
    <property type="match status" value="1"/>
</dbReference>
<evidence type="ECO:0008006" key="3">
    <source>
        <dbReference type="Google" id="ProtNLM"/>
    </source>
</evidence>
<organism evidence="1 2">
    <name type="scientific">Saccharopolyspora gloriosae</name>
    <dbReference type="NCBI Taxonomy" id="455344"/>
    <lineage>
        <taxon>Bacteria</taxon>
        <taxon>Bacillati</taxon>
        <taxon>Actinomycetota</taxon>
        <taxon>Actinomycetes</taxon>
        <taxon>Pseudonocardiales</taxon>
        <taxon>Pseudonocardiaceae</taxon>
        <taxon>Saccharopolyspora</taxon>
    </lineage>
</organism>
<reference evidence="1 2" key="1">
    <citation type="submission" date="2020-08" db="EMBL/GenBank/DDBJ databases">
        <title>Sequencing the genomes of 1000 actinobacteria strains.</title>
        <authorList>
            <person name="Klenk H.-P."/>
        </authorList>
    </citation>
    <scope>NUCLEOTIDE SEQUENCE [LARGE SCALE GENOMIC DNA]</scope>
    <source>
        <strain evidence="1 2">DSM 45582</strain>
    </source>
</reference>
<dbReference type="EMBL" id="JACHIV010000001">
    <property type="protein sequence ID" value="MBB5071061.1"/>
    <property type="molecule type" value="Genomic_DNA"/>
</dbReference>